<feature type="compositionally biased region" description="Low complexity" evidence="1">
    <location>
        <begin position="241"/>
        <end position="261"/>
    </location>
</feature>
<name>A0A5N5KWD0_9ROSI</name>
<dbReference type="InterPro" id="IPR009060">
    <property type="entry name" value="UBA-like_sf"/>
</dbReference>
<dbReference type="GO" id="GO:0005634">
    <property type="term" value="C:nucleus"/>
    <property type="evidence" value="ECO:0007669"/>
    <property type="project" value="TreeGrafter"/>
</dbReference>
<dbReference type="InterPro" id="IPR009719">
    <property type="entry name" value="GIP1_N"/>
</dbReference>
<evidence type="ECO:0000259" key="2">
    <source>
        <dbReference type="Pfam" id="PF06972"/>
    </source>
</evidence>
<feature type="region of interest" description="Disordered" evidence="1">
    <location>
        <begin position="241"/>
        <end position="314"/>
    </location>
</feature>
<dbReference type="PANTHER" id="PTHR46775">
    <property type="entry name" value="FLOCCULATION PROTEIN (DUF1296)"/>
    <property type="match status" value="1"/>
</dbReference>
<dbReference type="AlphaFoldDB" id="A0A5N5KWD0"/>
<sequence length="829" mass="88260">MSISGGDSGTIPDNVKKTIQSIREITGKQHSDEDVYSVLQDCSMDPDDTAQKLLYLAKKGEEKDNFELGFIFGLWVLQGRGFLDTFHEVKRKCDWRKGTQGRGARGGRGNYSADCFSDAVGGRNVATRRENGVVRMTGRSASKSSHFVQKKNNTAANPGTNDLTTTSCDSSTLSNRSSIPRRGPQLPAAASGGGSSALSVKTDAFLPPAACPPAPLQVSVMLSKEQKSTTFFNGLLASNTPTSVSGSISSSSDPISAPSMTRNPGPVCRIKREEGSQQKAAEQNNIQGNKKNSLSKSKAVGKNQLSESLQPSTLSSYNDSLVVRSSANDSHSSEELTESLKTVLSEDAQAKVSSQSPPEPSITNGHVKFPNHFKVPEALKNGLTFGSFESNSGPGKEYINGCLTFGSFDSNSGSETKSSHSIDGDINSTLVELAHSTAENARPDRGILDCFCWIVKLEAFQGLGGASQVMCNDSGLSPMQVDHSYQPEPPQLVLEKVLISEDNVAPSVDSKVVQSEQDEMLLPECHQSPTIQIAPNYGFGIMPPLQAAHLVPFVGLETRASDVSQLSGFASENSMSTSTSSLSQSMQQSVAASLHPLLFRPPYPPNYLQYGHYFNPYYLPSMHQFLSHNGLPHQPSPGNAFLAPAPAAAGVKFPVPPPQFKPGTTARNPTPVASPTLYGSYGSSPMGFNPGPAVSSGSSVGNDDQSASQLKERNIYTTGSLSTASSWIPPPGQDLSGLQLSSLYHLHPQGQHLTFSPPQAGHGTFPGIYPPVQTMAAPSTANHLTQQPQAMPATVEPVVKHLILTSSLNLHRSTGTLTTKAYESPQHKA</sequence>
<organism evidence="3 4">
    <name type="scientific">Salix brachista</name>
    <dbReference type="NCBI Taxonomy" id="2182728"/>
    <lineage>
        <taxon>Eukaryota</taxon>
        <taxon>Viridiplantae</taxon>
        <taxon>Streptophyta</taxon>
        <taxon>Embryophyta</taxon>
        <taxon>Tracheophyta</taxon>
        <taxon>Spermatophyta</taxon>
        <taxon>Magnoliopsida</taxon>
        <taxon>eudicotyledons</taxon>
        <taxon>Gunneridae</taxon>
        <taxon>Pentapetalae</taxon>
        <taxon>rosids</taxon>
        <taxon>fabids</taxon>
        <taxon>Malpighiales</taxon>
        <taxon>Salicaceae</taxon>
        <taxon>Saliceae</taxon>
        <taxon>Salix</taxon>
    </lineage>
</organism>
<accession>A0A5N5KWD0</accession>
<evidence type="ECO:0000256" key="1">
    <source>
        <dbReference type="SAM" id="MobiDB-lite"/>
    </source>
</evidence>
<evidence type="ECO:0000313" key="3">
    <source>
        <dbReference type="EMBL" id="KAB5534296.1"/>
    </source>
</evidence>
<dbReference type="SUPFAM" id="SSF46934">
    <property type="entry name" value="UBA-like"/>
    <property type="match status" value="1"/>
</dbReference>
<keyword evidence="4" id="KW-1185">Reference proteome</keyword>
<feature type="compositionally biased region" description="Polar residues" evidence="1">
    <location>
        <begin position="303"/>
        <end position="314"/>
    </location>
</feature>
<proteinExistence type="predicted"/>
<feature type="compositionally biased region" description="Polar residues" evidence="1">
    <location>
        <begin position="277"/>
        <end position="296"/>
    </location>
</feature>
<feature type="domain" description="GBF-interacting protein 1 N-terminal" evidence="2">
    <location>
        <begin position="11"/>
        <end position="56"/>
    </location>
</feature>
<dbReference type="InterPro" id="IPR044277">
    <property type="entry name" value="GIP1"/>
</dbReference>
<dbReference type="GO" id="GO:0051082">
    <property type="term" value="F:unfolded protein binding"/>
    <property type="evidence" value="ECO:0007669"/>
    <property type="project" value="TreeGrafter"/>
</dbReference>
<feature type="region of interest" description="Disordered" evidence="1">
    <location>
        <begin position="137"/>
        <end position="197"/>
    </location>
</feature>
<dbReference type="Pfam" id="PF06972">
    <property type="entry name" value="GIP1_N"/>
    <property type="match status" value="1"/>
</dbReference>
<dbReference type="PANTHER" id="PTHR46775:SF2">
    <property type="entry name" value="GBF-INTERACTING PROTEIN 1-LIKE"/>
    <property type="match status" value="1"/>
</dbReference>
<evidence type="ECO:0000313" key="4">
    <source>
        <dbReference type="Proteomes" id="UP000326939"/>
    </source>
</evidence>
<comment type="caution">
    <text evidence="3">The sequence shown here is derived from an EMBL/GenBank/DDBJ whole genome shotgun (WGS) entry which is preliminary data.</text>
</comment>
<protein>
    <recommendedName>
        <fullName evidence="2">GBF-interacting protein 1 N-terminal domain-containing protein</fullName>
    </recommendedName>
</protein>
<feature type="compositionally biased region" description="Low complexity" evidence="1">
    <location>
        <begin position="160"/>
        <end position="175"/>
    </location>
</feature>
<reference evidence="4" key="1">
    <citation type="journal article" date="2019" name="Gigascience">
        <title>De novo genome assembly of the endangered Acer yangbiense, a plant species with extremely small populations endemic to Yunnan Province, China.</title>
        <authorList>
            <person name="Yang J."/>
            <person name="Wariss H.M."/>
            <person name="Tao L."/>
            <person name="Zhang R."/>
            <person name="Yun Q."/>
            <person name="Hollingsworth P."/>
            <person name="Dao Z."/>
            <person name="Luo G."/>
            <person name="Guo H."/>
            <person name="Ma Y."/>
            <person name="Sun W."/>
        </authorList>
    </citation>
    <scope>NUCLEOTIDE SEQUENCE [LARGE SCALE GENOMIC DNA]</scope>
    <source>
        <strain evidence="4">cv. br00</strain>
    </source>
</reference>
<gene>
    <name evidence="3" type="ORF">DKX38_017382</name>
</gene>
<feature type="compositionally biased region" description="Polar residues" evidence="1">
    <location>
        <begin position="139"/>
        <end position="159"/>
    </location>
</feature>
<dbReference type="Proteomes" id="UP000326939">
    <property type="component" value="Chromosome 11"/>
</dbReference>
<feature type="region of interest" description="Disordered" evidence="1">
    <location>
        <begin position="688"/>
        <end position="708"/>
    </location>
</feature>
<dbReference type="EMBL" id="VDCV01000011">
    <property type="protein sequence ID" value="KAB5534296.1"/>
    <property type="molecule type" value="Genomic_DNA"/>
</dbReference>